<dbReference type="InterPro" id="IPR011761">
    <property type="entry name" value="ATP-grasp"/>
</dbReference>
<evidence type="ECO:0000313" key="3">
    <source>
        <dbReference type="EMBL" id="MDH8677738.1"/>
    </source>
</evidence>
<dbReference type="EMBL" id="JARYZI010000003">
    <property type="protein sequence ID" value="MDH8677738.1"/>
    <property type="molecule type" value="Genomic_DNA"/>
</dbReference>
<gene>
    <name evidence="3" type="ORF">QE109_06245</name>
</gene>
<organism evidence="3 4">
    <name type="scientific">Fusibacter bizertensis</name>
    <dbReference type="NCBI Taxonomy" id="1488331"/>
    <lineage>
        <taxon>Bacteria</taxon>
        <taxon>Bacillati</taxon>
        <taxon>Bacillota</taxon>
        <taxon>Clostridia</taxon>
        <taxon>Eubacteriales</taxon>
        <taxon>Eubacteriales Family XII. Incertae Sedis</taxon>
        <taxon>Fusibacter</taxon>
    </lineage>
</organism>
<dbReference type="SUPFAM" id="SSF56059">
    <property type="entry name" value="Glutathione synthetase ATP-binding domain-like"/>
    <property type="match status" value="1"/>
</dbReference>
<accession>A0ABT6NBE5</accession>
<evidence type="ECO:0000256" key="1">
    <source>
        <dbReference type="PROSITE-ProRule" id="PRU00409"/>
    </source>
</evidence>
<dbReference type="Gene3D" id="3.30.470.20">
    <property type="entry name" value="ATP-grasp fold, B domain"/>
    <property type="match status" value="1"/>
</dbReference>
<evidence type="ECO:0000313" key="4">
    <source>
        <dbReference type="Proteomes" id="UP001158045"/>
    </source>
</evidence>
<protein>
    <recommendedName>
        <fullName evidence="2">ATP-grasp domain-containing protein</fullName>
    </recommendedName>
</protein>
<keyword evidence="1" id="KW-0067">ATP-binding</keyword>
<dbReference type="RefSeq" id="WP_281093559.1">
    <property type="nucleotide sequence ID" value="NZ_JARYZI010000003.1"/>
</dbReference>
<feature type="domain" description="ATP-grasp" evidence="2">
    <location>
        <begin position="124"/>
        <end position="327"/>
    </location>
</feature>
<evidence type="ECO:0000259" key="2">
    <source>
        <dbReference type="PROSITE" id="PS50975"/>
    </source>
</evidence>
<proteinExistence type="predicted"/>
<dbReference type="Proteomes" id="UP001158045">
    <property type="component" value="Unassembled WGS sequence"/>
</dbReference>
<dbReference type="PROSITE" id="PS50975">
    <property type="entry name" value="ATP_GRASP"/>
    <property type="match status" value="1"/>
</dbReference>
<reference evidence="3 4" key="1">
    <citation type="submission" date="2023-04" db="EMBL/GenBank/DDBJ databases">
        <title>Fusibacter bizertensis strain WBS, isolated from littoral bottom sediments of the Arctic seas - biochemical and genomic analysis.</title>
        <authorList>
            <person name="Brioukhanov A.L."/>
        </authorList>
    </citation>
    <scope>NUCLEOTIDE SEQUENCE [LARGE SCALE GENOMIC DNA]</scope>
    <source>
        <strain evidence="3 4">WBS</strain>
    </source>
</reference>
<comment type="caution">
    <text evidence="3">The sequence shown here is derived from an EMBL/GenBank/DDBJ whole genome shotgun (WGS) entry which is preliminary data.</text>
</comment>
<sequence length="410" mass="46803">MMKDFLPVILGTDSNAYGMAKAFHMAYGIKSLVVGKGELFTTFGSQILDLKIVKELGEPDKFAEVLNELAADLKKQYKNLILVASSDGYVELIVHHKKQLEGNFIVPFIDEDLMLTLNSKAGFYETCEAQGLNYPKTKVIGKSQLPQMSKIISSLDLGFPVVLKPSDSMRYFEAKFQGKQKAYIIENEAILADTIKSIYQSTYDAELILQEYISGDDSSMRVLNCLSGPDGKVRLMCLGQPLLEDPTPTLIGNYTAIIDAFDTEIFAEYKSFLEGIGYIGFSNFDMKYDPKTGKYKVFEINLRQGRSSFFVTGSGYNQAAYLVDAFVYQSKYETVYADKPHLWLGIPKRVLRKYLDHASLKHEVNKRIDNNQTSSTLYYAKDRDIKRNLRVFRYYRRYIKTFETYFVKKI</sequence>
<keyword evidence="1" id="KW-0547">Nucleotide-binding</keyword>
<keyword evidence="4" id="KW-1185">Reference proteome</keyword>
<name>A0ABT6NBE5_9FIRM</name>